<dbReference type="CDD" id="cd10801">
    <property type="entry name" value="LamB_YcsF_like_1"/>
    <property type="match status" value="1"/>
</dbReference>
<dbReference type="RefSeq" id="WP_102994151.1">
    <property type="nucleotide sequence ID" value="NZ_CP025938.1"/>
</dbReference>
<dbReference type="PANTHER" id="PTHR30292">
    <property type="entry name" value="UNCHARACTERIZED PROTEIN YBGL-RELATED"/>
    <property type="match status" value="1"/>
</dbReference>
<dbReference type="InterPro" id="IPR005501">
    <property type="entry name" value="LamB/YcsF/PxpA-like"/>
</dbReference>
<dbReference type="Proteomes" id="UP000236592">
    <property type="component" value="Chromosome"/>
</dbReference>
<dbReference type="Gene3D" id="3.20.20.370">
    <property type="entry name" value="Glycoside hydrolase/deacetylase"/>
    <property type="match status" value="1"/>
</dbReference>
<dbReference type="PANTHER" id="PTHR30292:SF0">
    <property type="entry name" value="5-OXOPROLINASE SUBUNIT A"/>
    <property type="match status" value="1"/>
</dbReference>
<dbReference type="NCBIfam" id="NF003814">
    <property type="entry name" value="PRK05406.1-3"/>
    <property type="match status" value="1"/>
</dbReference>
<reference evidence="2" key="1">
    <citation type="submission" date="2018-01" db="EMBL/GenBank/DDBJ databases">
        <title>Complete genome of Tamlana sp. UJ94.</title>
        <authorList>
            <person name="Jung J."/>
            <person name="Chung D."/>
            <person name="Bae S.S."/>
            <person name="Baek K."/>
        </authorList>
    </citation>
    <scope>NUCLEOTIDE SEQUENCE [LARGE SCALE GENOMIC DNA]</scope>
    <source>
        <strain evidence="2">UJ94</strain>
    </source>
</reference>
<sequence>MQTRIDLNADVGEGLGNEAELMPFISSCNIACGGHAGDIETMTTVSRLAKKHGVKIGAHPSFPDKEHFGRKAIDMPSVALYTSIKNQIKDLIRVLEAEHLNLHHVKPHGALYNLAAVDEKIAQVIIEVMKCLMLRVHLYVPYNSVIAKLAIENRIPIMYEAFADRNYNADLTLVSRSDSKALIIDSDTMVEHVFNMISTEKVKTITGDFQSIKADTFCVHGDNPESYHLISYLTKQLNAKGIQII</sequence>
<organism evidence="1 2">
    <name type="scientific">Pseudotamlana carrageenivorans</name>
    <dbReference type="NCBI Taxonomy" id="2069432"/>
    <lineage>
        <taxon>Bacteria</taxon>
        <taxon>Pseudomonadati</taxon>
        <taxon>Bacteroidota</taxon>
        <taxon>Flavobacteriia</taxon>
        <taxon>Flavobacteriales</taxon>
        <taxon>Flavobacteriaceae</taxon>
        <taxon>Pseudotamlana</taxon>
    </lineage>
</organism>
<dbReference type="AlphaFoldDB" id="A0A2I7SDQ5"/>
<dbReference type="SUPFAM" id="SSF88713">
    <property type="entry name" value="Glycoside hydrolase/deacetylase"/>
    <property type="match status" value="1"/>
</dbReference>
<dbReference type="KEGG" id="taj:C1A40_00350"/>
<dbReference type="EMBL" id="CP025938">
    <property type="protein sequence ID" value="AUS04027.1"/>
    <property type="molecule type" value="Genomic_DNA"/>
</dbReference>
<protein>
    <submittedName>
        <fullName evidence="1">Lactam utilization protein LamB</fullName>
    </submittedName>
</protein>
<evidence type="ECO:0000313" key="1">
    <source>
        <dbReference type="EMBL" id="AUS04027.1"/>
    </source>
</evidence>
<name>A0A2I7SDQ5_9FLAO</name>
<dbReference type="NCBIfam" id="NF003816">
    <property type="entry name" value="PRK05406.1-5"/>
    <property type="match status" value="1"/>
</dbReference>
<keyword evidence="2" id="KW-1185">Reference proteome</keyword>
<dbReference type="GO" id="GO:0005975">
    <property type="term" value="P:carbohydrate metabolic process"/>
    <property type="evidence" value="ECO:0007669"/>
    <property type="project" value="InterPro"/>
</dbReference>
<dbReference type="InterPro" id="IPR011330">
    <property type="entry name" value="Glyco_hydro/deAcase_b/a-brl"/>
</dbReference>
<gene>
    <name evidence="1" type="ORF">C1A40_00350</name>
</gene>
<proteinExistence type="predicted"/>
<evidence type="ECO:0000313" key="2">
    <source>
        <dbReference type="Proteomes" id="UP000236592"/>
    </source>
</evidence>
<dbReference type="OrthoDB" id="9773478at2"/>
<accession>A0A2I7SDQ5</accession>
<dbReference type="Pfam" id="PF03746">
    <property type="entry name" value="LamB_YcsF"/>
    <property type="match status" value="1"/>
</dbReference>